<dbReference type="Proteomes" id="UP001152531">
    <property type="component" value="Unassembled WGS sequence"/>
</dbReference>
<proteinExistence type="predicted"/>
<organism evidence="1 2">
    <name type="scientific">[Candida] jaroonii</name>
    <dbReference type="NCBI Taxonomy" id="467808"/>
    <lineage>
        <taxon>Eukaryota</taxon>
        <taxon>Fungi</taxon>
        <taxon>Dikarya</taxon>
        <taxon>Ascomycota</taxon>
        <taxon>Saccharomycotina</taxon>
        <taxon>Pichiomycetes</taxon>
        <taxon>Debaryomycetaceae</taxon>
        <taxon>Yamadazyma</taxon>
    </lineage>
</organism>
<evidence type="ECO:0000313" key="1">
    <source>
        <dbReference type="EMBL" id="CAH6722147.1"/>
    </source>
</evidence>
<sequence>MSEGALNRISNLISIEDDLNKISQLRTQFLKEKSTIDSKLNNVTKLQIDSIISNLNKLNTSSEKLTTIKSEINKVNSIHGDSVLIEGYEDVMKMTKVNQYFNQVNHLVDDITNFRRNLDNINALIDNELDIITNDITYPLSNMLKIHYNLTQVRNFQDYLETYSQSLSDDMKSIIIRILSPLRKTIKLFDDLLKEIIISLTEAVKEGNLQLVLKLIKIIDYETNEDLKVLLKNNLDLKENVLTVNYGMKRLVKRNYKKFFYDKLEESLIETFDLCINHYSQDRMLVYDNLEWLEDEILFVNDTLSLLFPESWEINNFIQNVYYNKLHNFTMDIIKTDPPAEDLLRILSYDTHYNKFLLALQTVETSDKRKSVIKPQNKSIIGEDLKNVVLDDYLKVILQKMEEWNENLIQTETRTFNQREGPPDLYNYHQVIDDEDINDQPVMLDIETNVYVLPDFKTPLTMLKEQADVAADSGYGKILVGVIEHWSHCYIKRIVNYQEIIDEEFDNYMSIYNNERFLINESKTRRLFRRRQKDIVNLDEMTQEQLSAISKEGLIEYLAALGNTFEINTDRLQDRFLPTYKEKVHSNYQLKIEQAFEDTVTPSTELNAQVIRAIVDIIINDLYPALSKLFTKSWYEDNQSQFSDVQPMAARIVETIGEYMEEFRGYTTYDIYSVTFNVLLDSFISSYIRIGYENILHGDGKKIDPSNTKKFKSFNDAIGRDVTILYGGLESLFTRKDSGYLLNSLRAIEFLSDLATCEQPMEFIPQMWENEILGSFYYCSVEYIRGICLCRKDMDKNEVNLLINSLIKIQKTYHQQVQPPLMVTGTLNDFTFN</sequence>
<reference evidence="1" key="1">
    <citation type="submission" date="2022-06" db="EMBL/GenBank/DDBJ databases">
        <authorList>
            <person name="Legras J.-L."/>
            <person name="Devillers H."/>
            <person name="Grondin C."/>
        </authorList>
    </citation>
    <scope>NUCLEOTIDE SEQUENCE</scope>
    <source>
        <strain evidence="1">CLIB 1444</strain>
    </source>
</reference>
<dbReference type="EMBL" id="CALSDN010000008">
    <property type="protein sequence ID" value="CAH6722147.1"/>
    <property type="molecule type" value="Genomic_DNA"/>
</dbReference>
<accession>A0ACA9YAQ4</accession>
<keyword evidence="2" id="KW-1185">Reference proteome</keyword>
<comment type="caution">
    <text evidence="1">The sequence shown here is derived from an EMBL/GenBank/DDBJ whole genome shotgun (WGS) entry which is preliminary data.</text>
</comment>
<gene>
    <name evidence="1" type="ORF">CLIB1444_08S02938</name>
</gene>
<name>A0ACA9YAQ4_9ASCO</name>
<protein>
    <submittedName>
        <fullName evidence="1">Exocyst complex component Sec6p</fullName>
    </submittedName>
</protein>
<evidence type="ECO:0000313" key="2">
    <source>
        <dbReference type="Proteomes" id="UP001152531"/>
    </source>
</evidence>